<comment type="caution">
    <text evidence="1">The sequence shown here is derived from an EMBL/GenBank/DDBJ whole genome shotgun (WGS) entry which is preliminary data.</text>
</comment>
<proteinExistence type="predicted"/>
<accession>A0A6V7WTK3</accession>
<name>A0A6V7WTK3_MELEN</name>
<evidence type="ECO:0000313" key="2">
    <source>
        <dbReference type="Proteomes" id="UP000580250"/>
    </source>
</evidence>
<dbReference type="EMBL" id="CAJEWN010000803">
    <property type="protein sequence ID" value="CAD2190374.1"/>
    <property type="molecule type" value="Genomic_DNA"/>
</dbReference>
<dbReference type="AlphaFoldDB" id="A0A6V7WTK3"/>
<sequence>MNEYKENDLLLYLMICDNINICIPRPFSEMSTPNSPKTSDTESKTVEVIEIMDENTPVKENTGQLMSG</sequence>
<gene>
    <name evidence="1" type="ORF">MENT_LOCUS43160</name>
</gene>
<reference evidence="1 2" key="1">
    <citation type="submission" date="2020-08" db="EMBL/GenBank/DDBJ databases">
        <authorList>
            <person name="Koutsovoulos G."/>
            <person name="Danchin GJ E."/>
        </authorList>
    </citation>
    <scope>NUCLEOTIDE SEQUENCE [LARGE SCALE GENOMIC DNA]</scope>
</reference>
<evidence type="ECO:0000313" key="1">
    <source>
        <dbReference type="EMBL" id="CAD2190374.1"/>
    </source>
</evidence>
<organism evidence="1 2">
    <name type="scientific">Meloidogyne enterolobii</name>
    <name type="common">Root-knot nematode worm</name>
    <name type="synonym">Meloidogyne mayaguensis</name>
    <dbReference type="NCBI Taxonomy" id="390850"/>
    <lineage>
        <taxon>Eukaryota</taxon>
        <taxon>Metazoa</taxon>
        <taxon>Ecdysozoa</taxon>
        <taxon>Nematoda</taxon>
        <taxon>Chromadorea</taxon>
        <taxon>Rhabditida</taxon>
        <taxon>Tylenchina</taxon>
        <taxon>Tylenchomorpha</taxon>
        <taxon>Tylenchoidea</taxon>
        <taxon>Meloidogynidae</taxon>
        <taxon>Meloidogyninae</taxon>
        <taxon>Meloidogyne</taxon>
    </lineage>
</organism>
<dbReference type="Proteomes" id="UP000580250">
    <property type="component" value="Unassembled WGS sequence"/>
</dbReference>
<protein>
    <submittedName>
        <fullName evidence="1">Uncharacterized protein</fullName>
    </submittedName>
</protein>